<dbReference type="InterPro" id="IPR000157">
    <property type="entry name" value="TIR_dom"/>
</dbReference>
<gene>
    <name evidence="2" type="ORF">SAMN04488529_11580</name>
</gene>
<proteinExistence type="predicted"/>
<keyword evidence="3" id="KW-1185">Reference proteome</keyword>
<dbReference type="STRING" id="94869.SAMN04488529_11580"/>
<name>A0A1H0VDH9_9CLOT</name>
<dbReference type="EMBL" id="FNJM01000015">
    <property type="protein sequence ID" value="SDP76146.1"/>
    <property type="molecule type" value="Genomic_DNA"/>
</dbReference>
<evidence type="ECO:0000259" key="1">
    <source>
        <dbReference type="PROSITE" id="PS50104"/>
    </source>
</evidence>
<evidence type="ECO:0000313" key="2">
    <source>
        <dbReference type="EMBL" id="SDP76146.1"/>
    </source>
</evidence>
<dbReference type="AlphaFoldDB" id="A0A1H0VDH9"/>
<feature type="domain" description="TIR" evidence="1">
    <location>
        <begin position="125"/>
        <end position="267"/>
    </location>
</feature>
<dbReference type="SUPFAM" id="SSF52200">
    <property type="entry name" value="Toll/Interleukin receptor TIR domain"/>
    <property type="match status" value="1"/>
</dbReference>
<organism evidence="2 3">
    <name type="scientific">Clostridium gasigenes</name>
    <dbReference type="NCBI Taxonomy" id="94869"/>
    <lineage>
        <taxon>Bacteria</taxon>
        <taxon>Bacillati</taxon>
        <taxon>Bacillota</taxon>
        <taxon>Clostridia</taxon>
        <taxon>Eubacteriales</taxon>
        <taxon>Clostridiaceae</taxon>
        <taxon>Clostridium</taxon>
    </lineage>
</organism>
<protein>
    <submittedName>
        <fullName evidence="2">TIR domain-containing protein</fullName>
    </submittedName>
</protein>
<dbReference type="PROSITE" id="PS50104">
    <property type="entry name" value="TIR"/>
    <property type="match status" value="1"/>
</dbReference>
<dbReference type="Proteomes" id="UP000198597">
    <property type="component" value="Unassembled WGS sequence"/>
</dbReference>
<sequence>MEYDKFAVYCGISCEESNDYFKFLRKYNLVIEKQLCLCPNCKEECAIDTSLNEEEFECEECESSFKLAPLRRHSTILYKLNEEYIKMDEVRIKSDSTEEYSNIVDISKIRADNKLNERGKNSMERKLKVFLSYSHENEDMKKKLSNALIMLKRNEKIETWDDSCILAGSTLDESISRELESADIIVLLVSTDFLVSEYCFSIEMKRALERHKNNEAVVIPVILKPCDWLNSKLKKLKCIPKDGKPISKYEDQDDAYEVVRKEIQSVIEAYDIVNQ</sequence>
<dbReference type="SMART" id="SM00255">
    <property type="entry name" value="TIR"/>
    <property type="match status" value="1"/>
</dbReference>
<dbReference type="RefSeq" id="WP_175490888.1">
    <property type="nucleotide sequence ID" value="NZ_FNJM01000015.1"/>
</dbReference>
<reference evidence="2 3" key="1">
    <citation type="submission" date="2016-10" db="EMBL/GenBank/DDBJ databases">
        <authorList>
            <person name="de Groot N.N."/>
        </authorList>
    </citation>
    <scope>NUCLEOTIDE SEQUENCE [LARGE SCALE GENOMIC DNA]</scope>
    <source>
        <strain evidence="2 3">DSM 12272</strain>
    </source>
</reference>
<dbReference type="Pfam" id="PF13676">
    <property type="entry name" value="TIR_2"/>
    <property type="match status" value="1"/>
</dbReference>
<dbReference type="Gene3D" id="3.40.50.10140">
    <property type="entry name" value="Toll/interleukin-1 receptor homology (TIR) domain"/>
    <property type="match status" value="1"/>
</dbReference>
<dbReference type="GO" id="GO:0007165">
    <property type="term" value="P:signal transduction"/>
    <property type="evidence" value="ECO:0007669"/>
    <property type="project" value="InterPro"/>
</dbReference>
<evidence type="ECO:0000313" key="3">
    <source>
        <dbReference type="Proteomes" id="UP000198597"/>
    </source>
</evidence>
<accession>A0A1H0VDH9</accession>
<dbReference type="InterPro" id="IPR035897">
    <property type="entry name" value="Toll_tir_struct_dom_sf"/>
</dbReference>